<gene>
    <name evidence="2" type="ORF">TthAA11_23770</name>
</gene>
<dbReference type="InterPro" id="IPR036390">
    <property type="entry name" value="WH_DNA-bd_sf"/>
</dbReference>
<protein>
    <recommendedName>
        <fullName evidence="4">HTH marR-type domain-containing protein</fullName>
    </recommendedName>
</protein>
<feature type="compositionally biased region" description="Pro residues" evidence="1">
    <location>
        <begin position="87"/>
        <end position="97"/>
    </location>
</feature>
<evidence type="ECO:0000313" key="3">
    <source>
        <dbReference type="Proteomes" id="UP000825379"/>
    </source>
</evidence>
<organism evidence="2 3">
    <name type="scientific">Thermus thermophilus</name>
    <dbReference type="NCBI Taxonomy" id="274"/>
    <lineage>
        <taxon>Bacteria</taxon>
        <taxon>Thermotogati</taxon>
        <taxon>Deinococcota</taxon>
        <taxon>Deinococci</taxon>
        <taxon>Thermales</taxon>
        <taxon>Thermaceae</taxon>
        <taxon>Thermus</taxon>
    </lineage>
</organism>
<evidence type="ECO:0000313" key="2">
    <source>
        <dbReference type="EMBL" id="BCZ88195.1"/>
    </source>
</evidence>
<dbReference type="AlphaFoldDB" id="A0AAD1NZU0"/>
<accession>A0AAD1NZU0</accession>
<keyword evidence="2" id="KW-0614">Plasmid</keyword>
<dbReference type="Gene3D" id="1.10.10.10">
    <property type="entry name" value="Winged helix-like DNA-binding domain superfamily/Winged helix DNA-binding domain"/>
    <property type="match status" value="1"/>
</dbReference>
<dbReference type="SUPFAM" id="SSF46785">
    <property type="entry name" value="Winged helix' DNA-binding domain"/>
    <property type="match status" value="1"/>
</dbReference>
<sequence length="97" mass="10606">MGVPRRPLYQPERFKGLPCSARLVWFHIWALGEGEYSARELAQDLEMSPDAAARALRLLTERGLLEVVRPPAGSRAGAYRVARKVPNAPPTSSPGPA</sequence>
<dbReference type="InterPro" id="IPR036388">
    <property type="entry name" value="WH-like_DNA-bd_sf"/>
</dbReference>
<geneLocation type="plasmid" evidence="2 3">
    <name>pAA1-1c</name>
</geneLocation>
<dbReference type="Proteomes" id="UP000825379">
    <property type="component" value="Plasmid pAA1-1c"/>
</dbReference>
<dbReference type="RefSeq" id="WP_223969410.1">
    <property type="nucleotide sequence ID" value="NZ_AP024928.1"/>
</dbReference>
<dbReference type="CDD" id="cd00090">
    <property type="entry name" value="HTH_ARSR"/>
    <property type="match status" value="1"/>
</dbReference>
<proteinExistence type="predicted"/>
<dbReference type="EMBL" id="AP024928">
    <property type="protein sequence ID" value="BCZ88195.1"/>
    <property type="molecule type" value="Genomic_DNA"/>
</dbReference>
<feature type="region of interest" description="Disordered" evidence="1">
    <location>
        <begin position="74"/>
        <end position="97"/>
    </location>
</feature>
<dbReference type="InterPro" id="IPR011991">
    <property type="entry name" value="ArsR-like_HTH"/>
</dbReference>
<reference evidence="2" key="1">
    <citation type="submission" date="2021-07" db="EMBL/GenBank/DDBJ databases">
        <title>Complete genome sequences of four Thermus thermophilus strains isolated from Arima Hot Spring in Japan.</title>
        <authorList>
            <person name="Tomariguchi N."/>
            <person name="Ueno Y."/>
            <person name="Miyazaki K."/>
        </authorList>
    </citation>
    <scope>NUCLEOTIDE SEQUENCE</scope>
    <source>
        <strain evidence="2">AA1-1</strain>
        <plasmid evidence="2">pAA1-1c</plasmid>
    </source>
</reference>
<evidence type="ECO:0000256" key="1">
    <source>
        <dbReference type="SAM" id="MobiDB-lite"/>
    </source>
</evidence>
<name>A0AAD1NZU0_THETH</name>
<evidence type="ECO:0008006" key="4">
    <source>
        <dbReference type="Google" id="ProtNLM"/>
    </source>
</evidence>